<dbReference type="InterPro" id="IPR027417">
    <property type="entry name" value="P-loop_NTPase"/>
</dbReference>
<dbReference type="GO" id="GO:0005524">
    <property type="term" value="F:ATP binding"/>
    <property type="evidence" value="ECO:0007669"/>
    <property type="project" value="UniProtKB-KW"/>
</dbReference>
<proteinExistence type="predicted"/>
<organism evidence="5 6">
    <name type="scientific">Candidatus Endonucleibacter bathymodioli</name>
    <dbReference type="NCBI Taxonomy" id="539814"/>
    <lineage>
        <taxon>Bacteria</taxon>
        <taxon>Pseudomonadati</taxon>
        <taxon>Pseudomonadota</taxon>
        <taxon>Gammaproteobacteria</taxon>
        <taxon>Oceanospirillales</taxon>
        <taxon>Endozoicomonadaceae</taxon>
        <taxon>Candidatus Endonucleibacter</taxon>
    </lineage>
</organism>
<accession>A0AA90NUZ2</accession>
<feature type="domain" description="ABC transporter" evidence="4">
    <location>
        <begin position="6"/>
        <end position="237"/>
    </location>
</feature>
<sequence length="316" mass="35598">MITQALTIKNLRKTYADGVEALKGIDLSVAEGDFFALLGPNGAGKTTTIGVISSLVKKGSGDVSIFEHNIDKDLVKYKHALGIVPQEFNFNPFDKVEDILITQAGYYGIPAHKARPRVAHYLKKLDLWDKRHEISRMLSGGMKRRLMIARALVHEPKMLILDEPSAGVDIEMRRSLWDFLKEINGRGTTIILTTHYLEEAEQLCRNIAIINKGEIIQDCSMKNLLETSQTESFILDIREPVNQLPYFSGYVVSKIDTKSLEVEINKSAGVNSLFEQLSVHNIEVISMRNKTNRLEELFVNLTNGNNKKDKIENDVL</sequence>
<protein>
    <submittedName>
        <fullName evidence="5">ABC transporter ATP-binding protein</fullName>
    </submittedName>
</protein>
<dbReference type="InterPro" id="IPR050763">
    <property type="entry name" value="ABC_transporter_ATP-binding"/>
</dbReference>
<keyword evidence="3 5" id="KW-0067">ATP-binding</keyword>
<dbReference type="GO" id="GO:0016887">
    <property type="term" value="F:ATP hydrolysis activity"/>
    <property type="evidence" value="ECO:0007669"/>
    <property type="project" value="InterPro"/>
</dbReference>
<reference evidence="5 6" key="1">
    <citation type="journal article" date="2023" name="bioRxiv">
        <title>An intranuclear bacterial parasite of deep-sea mussels expresses apoptosis inhibitors acquired from its host.</title>
        <authorList>
            <person name="Gonzalez Porras M.A."/>
            <person name="Assie A."/>
            <person name="Tietjen M."/>
            <person name="Violette M."/>
            <person name="Kleiner M."/>
            <person name="Gruber-Vodicka H."/>
            <person name="Dubilier N."/>
            <person name="Leisch N."/>
        </authorList>
    </citation>
    <scope>NUCLEOTIDE SEQUENCE [LARGE SCALE GENOMIC DNA]</scope>
    <source>
        <strain evidence="5">IAP13</strain>
    </source>
</reference>
<dbReference type="PROSITE" id="PS50893">
    <property type="entry name" value="ABC_TRANSPORTER_2"/>
    <property type="match status" value="1"/>
</dbReference>
<dbReference type="PROSITE" id="PS00211">
    <property type="entry name" value="ABC_TRANSPORTER_1"/>
    <property type="match status" value="1"/>
</dbReference>
<dbReference type="PANTHER" id="PTHR42711">
    <property type="entry name" value="ABC TRANSPORTER ATP-BINDING PROTEIN"/>
    <property type="match status" value="1"/>
</dbReference>
<dbReference type="Proteomes" id="UP001178148">
    <property type="component" value="Unassembled WGS sequence"/>
</dbReference>
<evidence type="ECO:0000256" key="2">
    <source>
        <dbReference type="ARBA" id="ARBA00022741"/>
    </source>
</evidence>
<evidence type="ECO:0000313" key="6">
    <source>
        <dbReference type="Proteomes" id="UP001178148"/>
    </source>
</evidence>
<dbReference type="InterPro" id="IPR003439">
    <property type="entry name" value="ABC_transporter-like_ATP-bd"/>
</dbReference>
<dbReference type="AlphaFoldDB" id="A0AA90NUZ2"/>
<dbReference type="EMBL" id="JASXSV010000006">
    <property type="protein sequence ID" value="MDP0588693.1"/>
    <property type="molecule type" value="Genomic_DNA"/>
</dbReference>
<dbReference type="Pfam" id="PF00005">
    <property type="entry name" value="ABC_tran"/>
    <property type="match status" value="1"/>
</dbReference>
<keyword evidence="6" id="KW-1185">Reference proteome</keyword>
<evidence type="ECO:0000256" key="1">
    <source>
        <dbReference type="ARBA" id="ARBA00022448"/>
    </source>
</evidence>
<name>A0AA90NUZ2_9GAMM</name>
<gene>
    <name evidence="5" type="ORF">QS748_05630</name>
</gene>
<dbReference type="PANTHER" id="PTHR42711:SF15">
    <property type="entry name" value="ABC-TYPE MULTIDRUG TRANSPORT SYSTEM, ATPASE COMPONENT"/>
    <property type="match status" value="1"/>
</dbReference>
<dbReference type="SMART" id="SM00382">
    <property type="entry name" value="AAA"/>
    <property type="match status" value="1"/>
</dbReference>
<comment type="caution">
    <text evidence="5">The sequence shown here is derived from an EMBL/GenBank/DDBJ whole genome shotgun (WGS) entry which is preliminary data.</text>
</comment>
<dbReference type="InterPro" id="IPR017871">
    <property type="entry name" value="ABC_transporter-like_CS"/>
</dbReference>
<dbReference type="Gene3D" id="3.40.50.300">
    <property type="entry name" value="P-loop containing nucleotide triphosphate hydrolases"/>
    <property type="match status" value="1"/>
</dbReference>
<evidence type="ECO:0000259" key="4">
    <source>
        <dbReference type="PROSITE" id="PS50893"/>
    </source>
</evidence>
<evidence type="ECO:0000313" key="5">
    <source>
        <dbReference type="EMBL" id="MDP0588693.1"/>
    </source>
</evidence>
<evidence type="ECO:0000256" key="3">
    <source>
        <dbReference type="ARBA" id="ARBA00022840"/>
    </source>
</evidence>
<dbReference type="SUPFAM" id="SSF52540">
    <property type="entry name" value="P-loop containing nucleoside triphosphate hydrolases"/>
    <property type="match status" value="1"/>
</dbReference>
<keyword evidence="1" id="KW-0813">Transport</keyword>
<keyword evidence="2" id="KW-0547">Nucleotide-binding</keyword>
<dbReference type="InterPro" id="IPR003593">
    <property type="entry name" value="AAA+_ATPase"/>
</dbReference>